<dbReference type="SUPFAM" id="SSF50249">
    <property type="entry name" value="Nucleic acid-binding proteins"/>
    <property type="match status" value="1"/>
</dbReference>
<dbReference type="InterPro" id="IPR000424">
    <property type="entry name" value="Primosome_PriB/ssb"/>
</dbReference>
<dbReference type="InterPro" id="IPR011344">
    <property type="entry name" value="ssDNA-bd"/>
</dbReference>
<dbReference type="PROSITE" id="PS50935">
    <property type="entry name" value="SSB"/>
    <property type="match status" value="1"/>
</dbReference>
<dbReference type="GO" id="GO:0003677">
    <property type="term" value="F:DNA binding"/>
    <property type="evidence" value="ECO:0007669"/>
    <property type="project" value="UniProtKB-KW"/>
</dbReference>
<feature type="compositionally biased region" description="Gly residues" evidence="4">
    <location>
        <begin position="121"/>
        <end position="130"/>
    </location>
</feature>
<name>A0ABS4T551_9MICC</name>
<reference evidence="5 6" key="1">
    <citation type="submission" date="2021-03" db="EMBL/GenBank/DDBJ databases">
        <title>Sequencing the genomes of 1000 actinobacteria strains.</title>
        <authorList>
            <person name="Klenk H.-P."/>
        </authorList>
    </citation>
    <scope>NUCLEOTIDE SEQUENCE [LARGE SCALE GENOMIC DNA]</scope>
    <source>
        <strain evidence="5 6">DSM 12544</strain>
    </source>
</reference>
<evidence type="ECO:0000256" key="3">
    <source>
        <dbReference type="RuleBase" id="RU000524"/>
    </source>
</evidence>
<sequence>MSIITVVGNLTADPDQLRYAGETPVLNANLAENNRVKVNGQWQDGEPTFYRLNIWRQNAVNAAETLRKGLEVIVVGTQKTTAWTDREGQKRTNLEIDVDYIGPSLRFQTAQVAKVQKGQAQQGGGFGGGQAQQSGWGAQQPAADPWGGAAAGGGSWDTPGSSEPPF</sequence>
<dbReference type="InterPro" id="IPR012340">
    <property type="entry name" value="NA-bd_OB-fold"/>
</dbReference>
<dbReference type="Pfam" id="PF00436">
    <property type="entry name" value="SSB"/>
    <property type="match status" value="1"/>
</dbReference>
<keyword evidence="6" id="KW-1185">Reference proteome</keyword>
<accession>A0ABS4T551</accession>
<comment type="caution">
    <text evidence="5">The sequence shown here is derived from an EMBL/GenBank/DDBJ whole genome shotgun (WGS) entry which is preliminary data.</text>
</comment>
<dbReference type="EMBL" id="JAGINX010000002">
    <property type="protein sequence ID" value="MBP2319594.1"/>
    <property type="molecule type" value="Genomic_DNA"/>
</dbReference>
<evidence type="ECO:0000256" key="2">
    <source>
        <dbReference type="PROSITE-ProRule" id="PRU00252"/>
    </source>
</evidence>
<evidence type="ECO:0000256" key="4">
    <source>
        <dbReference type="SAM" id="MobiDB-lite"/>
    </source>
</evidence>
<keyword evidence="1 2" id="KW-0238">DNA-binding</keyword>
<feature type="region of interest" description="Disordered" evidence="4">
    <location>
        <begin position="120"/>
        <end position="166"/>
    </location>
</feature>
<evidence type="ECO:0000313" key="5">
    <source>
        <dbReference type="EMBL" id="MBP2319594.1"/>
    </source>
</evidence>
<protein>
    <recommendedName>
        <fullName evidence="3">Single-stranded DNA-binding protein</fullName>
    </recommendedName>
</protein>
<dbReference type="CDD" id="cd04496">
    <property type="entry name" value="SSB_OBF"/>
    <property type="match status" value="1"/>
</dbReference>
<proteinExistence type="predicted"/>
<gene>
    <name evidence="5" type="ORF">JOF45_002677</name>
</gene>
<dbReference type="NCBIfam" id="TIGR00621">
    <property type="entry name" value="ssb"/>
    <property type="match status" value="1"/>
</dbReference>
<dbReference type="Gene3D" id="2.40.50.140">
    <property type="entry name" value="Nucleic acid-binding proteins"/>
    <property type="match status" value="1"/>
</dbReference>
<feature type="compositionally biased region" description="Low complexity" evidence="4">
    <location>
        <begin position="131"/>
        <end position="148"/>
    </location>
</feature>
<evidence type="ECO:0000256" key="1">
    <source>
        <dbReference type="ARBA" id="ARBA00023125"/>
    </source>
</evidence>
<dbReference type="RefSeq" id="WP_210051551.1">
    <property type="nucleotide sequence ID" value="NZ_JAGINX010000002.1"/>
</dbReference>
<evidence type="ECO:0000313" key="6">
    <source>
        <dbReference type="Proteomes" id="UP001519331"/>
    </source>
</evidence>
<dbReference type="Proteomes" id="UP001519331">
    <property type="component" value="Unassembled WGS sequence"/>
</dbReference>
<organism evidence="5 6">
    <name type="scientific">Nesterenkonia lacusekhoensis</name>
    <dbReference type="NCBI Taxonomy" id="150832"/>
    <lineage>
        <taxon>Bacteria</taxon>
        <taxon>Bacillati</taxon>
        <taxon>Actinomycetota</taxon>
        <taxon>Actinomycetes</taxon>
        <taxon>Micrococcales</taxon>
        <taxon>Micrococcaceae</taxon>
        <taxon>Nesterenkonia</taxon>
    </lineage>
</organism>